<proteinExistence type="predicted"/>
<keyword evidence="2" id="KW-1185">Reference proteome</keyword>
<gene>
    <name evidence="1" type="ORF">LTR36_004988</name>
</gene>
<name>A0AAV9JVC5_9PEZI</name>
<accession>A0AAV9JVC5</accession>
<dbReference type="EMBL" id="JAVFHQ010000003">
    <property type="protein sequence ID" value="KAK4549687.1"/>
    <property type="molecule type" value="Genomic_DNA"/>
</dbReference>
<evidence type="ECO:0008006" key="3">
    <source>
        <dbReference type="Google" id="ProtNLM"/>
    </source>
</evidence>
<organism evidence="1 2">
    <name type="scientific">Oleoguttula mirabilis</name>
    <dbReference type="NCBI Taxonomy" id="1507867"/>
    <lineage>
        <taxon>Eukaryota</taxon>
        <taxon>Fungi</taxon>
        <taxon>Dikarya</taxon>
        <taxon>Ascomycota</taxon>
        <taxon>Pezizomycotina</taxon>
        <taxon>Dothideomycetes</taxon>
        <taxon>Dothideomycetidae</taxon>
        <taxon>Mycosphaerellales</taxon>
        <taxon>Teratosphaeriaceae</taxon>
        <taxon>Oleoguttula</taxon>
    </lineage>
</organism>
<evidence type="ECO:0000313" key="2">
    <source>
        <dbReference type="Proteomes" id="UP001324427"/>
    </source>
</evidence>
<evidence type="ECO:0000313" key="1">
    <source>
        <dbReference type="EMBL" id="KAK4549687.1"/>
    </source>
</evidence>
<sequence length="215" mass="24264">MADIESMQTATTAVFDTPELLEMILLKLPMADILHLQRTCPTRHAAVKTSIRLQRRLYFAAVPVGDWDKYNAGDYNPLLMAEHSMWSDTGNSPWHMLQLRSYGGVRPGGSPRIMIDFEVNEAYCSRSKAIVPLYCETTKDASWRQMLLTQRKWPIEVRLCAAHVRIEFEGLPISRLLAEGTLASGSTMGDVYDWLEHAYMRKVGAEEQRGKSAGA</sequence>
<dbReference type="CDD" id="cd09917">
    <property type="entry name" value="F-box_SF"/>
    <property type="match status" value="1"/>
</dbReference>
<dbReference type="AlphaFoldDB" id="A0AAV9JVC5"/>
<protein>
    <recommendedName>
        <fullName evidence="3">F-box domain-containing protein</fullName>
    </recommendedName>
</protein>
<dbReference type="Proteomes" id="UP001324427">
    <property type="component" value="Unassembled WGS sequence"/>
</dbReference>
<comment type="caution">
    <text evidence="1">The sequence shown here is derived from an EMBL/GenBank/DDBJ whole genome shotgun (WGS) entry which is preliminary data.</text>
</comment>
<reference evidence="1 2" key="1">
    <citation type="submission" date="2021-11" db="EMBL/GenBank/DDBJ databases">
        <title>Black yeast isolated from Biological Soil Crust.</title>
        <authorList>
            <person name="Kurbessoian T."/>
        </authorList>
    </citation>
    <scope>NUCLEOTIDE SEQUENCE [LARGE SCALE GENOMIC DNA]</scope>
    <source>
        <strain evidence="1 2">CCFEE 5522</strain>
    </source>
</reference>